<proteinExistence type="inferred from homology"/>
<dbReference type="PANTHER" id="PTHR38459">
    <property type="entry name" value="PROPHAGE BACTOPRENOL-LINKED GLUCOSE TRANSLOCASE HOMOLOG"/>
    <property type="match status" value="1"/>
</dbReference>
<evidence type="ECO:0000256" key="4">
    <source>
        <dbReference type="ARBA" id="ARBA00022989"/>
    </source>
</evidence>
<keyword evidence="4 6" id="KW-1133">Transmembrane helix</keyword>
<protein>
    <submittedName>
        <fullName evidence="8">GtrA family protein</fullName>
    </submittedName>
</protein>
<keyword evidence="3 6" id="KW-0812">Transmembrane</keyword>
<dbReference type="RefSeq" id="WP_331689799.1">
    <property type="nucleotide sequence ID" value="NZ_JAZHBN010000005.1"/>
</dbReference>
<evidence type="ECO:0000256" key="1">
    <source>
        <dbReference type="ARBA" id="ARBA00004141"/>
    </source>
</evidence>
<reference evidence="8 9" key="1">
    <citation type="submission" date="2024-01" db="EMBL/GenBank/DDBJ databases">
        <title>Novel species of the genus Luteimonas isolated from rivers.</title>
        <authorList>
            <person name="Lu H."/>
        </authorList>
    </citation>
    <scope>NUCLEOTIDE SEQUENCE [LARGE SCALE GENOMIC DNA]</scope>
    <source>
        <strain evidence="8 9">FXH3W</strain>
    </source>
</reference>
<comment type="caution">
    <text evidence="8">The sequence shown here is derived from an EMBL/GenBank/DDBJ whole genome shotgun (WGS) entry which is preliminary data.</text>
</comment>
<keyword evidence="5 6" id="KW-0472">Membrane</keyword>
<evidence type="ECO:0000256" key="3">
    <source>
        <dbReference type="ARBA" id="ARBA00022692"/>
    </source>
</evidence>
<dbReference type="Proteomes" id="UP001356170">
    <property type="component" value="Unassembled WGS sequence"/>
</dbReference>
<name>A0ABU7UYI5_9GAMM</name>
<evidence type="ECO:0000256" key="6">
    <source>
        <dbReference type="SAM" id="Phobius"/>
    </source>
</evidence>
<evidence type="ECO:0000259" key="7">
    <source>
        <dbReference type="Pfam" id="PF04138"/>
    </source>
</evidence>
<evidence type="ECO:0000256" key="2">
    <source>
        <dbReference type="ARBA" id="ARBA00009399"/>
    </source>
</evidence>
<gene>
    <name evidence="8" type="ORF">V3390_01165</name>
</gene>
<keyword evidence="9" id="KW-1185">Reference proteome</keyword>
<evidence type="ECO:0000313" key="8">
    <source>
        <dbReference type="EMBL" id="MEF2154851.1"/>
    </source>
</evidence>
<dbReference type="PANTHER" id="PTHR38459:SF1">
    <property type="entry name" value="PROPHAGE BACTOPRENOL-LINKED GLUCOSE TRANSLOCASE HOMOLOG"/>
    <property type="match status" value="1"/>
</dbReference>
<dbReference type="EMBL" id="JAZHBO010000001">
    <property type="protein sequence ID" value="MEF2154851.1"/>
    <property type="molecule type" value="Genomic_DNA"/>
</dbReference>
<dbReference type="InterPro" id="IPR007267">
    <property type="entry name" value="GtrA_DPMS_TM"/>
</dbReference>
<evidence type="ECO:0000256" key="5">
    <source>
        <dbReference type="ARBA" id="ARBA00023136"/>
    </source>
</evidence>
<dbReference type="InterPro" id="IPR051401">
    <property type="entry name" value="GtrA_CellWall_Glycosyl"/>
</dbReference>
<accession>A0ABU7UYI5</accession>
<dbReference type="Pfam" id="PF04138">
    <property type="entry name" value="GtrA_DPMS_TM"/>
    <property type="match status" value="1"/>
</dbReference>
<feature type="domain" description="GtrA/DPMS transmembrane" evidence="7">
    <location>
        <begin position="10"/>
        <end position="126"/>
    </location>
</feature>
<feature type="transmembrane region" description="Helical" evidence="6">
    <location>
        <begin position="40"/>
        <end position="61"/>
    </location>
</feature>
<feature type="transmembrane region" description="Helical" evidence="6">
    <location>
        <begin position="109"/>
        <end position="126"/>
    </location>
</feature>
<comment type="subcellular location">
    <subcellularLocation>
        <location evidence="1">Membrane</location>
        <topology evidence="1">Multi-pass membrane protein</topology>
    </subcellularLocation>
</comment>
<evidence type="ECO:0000313" key="9">
    <source>
        <dbReference type="Proteomes" id="UP001356170"/>
    </source>
</evidence>
<sequence length="129" mass="14518">MSLRRQTVLYIFVGAIQFLVDWGVMVLLSDPRLGIHVEFANIAGRIAGATLGFFLNGKLTFKADHTKVGRRQFAKFVSVWAVCTAVSTMAIHYVEQHYGLSAAQWSKPAVEFGTGIFGFLLSRHWIYHR</sequence>
<organism evidence="8 9">
    <name type="scientific">Aquilutibacter rugosus</name>
    <dbReference type="NCBI Taxonomy" id="3115820"/>
    <lineage>
        <taxon>Bacteria</taxon>
        <taxon>Pseudomonadati</taxon>
        <taxon>Pseudomonadota</taxon>
        <taxon>Gammaproteobacteria</taxon>
        <taxon>Lysobacterales</taxon>
        <taxon>Lysobacteraceae</taxon>
        <taxon>Aquilutibacter</taxon>
    </lineage>
</organism>
<comment type="similarity">
    <text evidence="2">Belongs to the GtrA family.</text>
</comment>
<feature type="transmembrane region" description="Helical" evidence="6">
    <location>
        <begin position="7"/>
        <end position="28"/>
    </location>
</feature>
<feature type="transmembrane region" description="Helical" evidence="6">
    <location>
        <begin position="73"/>
        <end position="94"/>
    </location>
</feature>